<evidence type="ECO:0008006" key="3">
    <source>
        <dbReference type="Google" id="ProtNLM"/>
    </source>
</evidence>
<dbReference type="GO" id="GO:0007399">
    <property type="term" value="P:nervous system development"/>
    <property type="evidence" value="ECO:0007669"/>
    <property type="project" value="TreeGrafter"/>
</dbReference>
<evidence type="ECO:0000313" key="2">
    <source>
        <dbReference type="EMBL" id="CEK72200.1"/>
    </source>
</evidence>
<protein>
    <recommendedName>
        <fullName evidence="3">Transmembrane protein 223</fullName>
    </recommendedName>
</protein>
<dbReference type="Pfam" id="PF06979">
    <property type="entry name" value="TMEM70"/>
    <property type="match status" value="1"/>
</dbReference>
<gene>
    <name evidence="2" type="primary">ORF81442</name>
</gene>
<dbReference type="InterPro" id="IPR026100">
    <property type="entry name" value="Tmem223"/>
</dbReference>
<dbReference type="AlphaFoldDB" id="A0A0B6ZWQ4"/>
<name>A0A0B6ZWQ4_9EUPU</name>
<feature type="transmembrane region" description="Helical" evidence="1">
    <location>
        <begin position="147"/>
        <end position="169"/>
    </location>
</feature>
<dbReference type="EMBL" id="HACG01025335">
    <property type="protein sequence ID" value="CEK72200.1"/>
    <property type="molecule type" value="Transcribed_RNA"/>
</dbReference>
<dbReference type="InterPro" id="IPR045325">
    <property type="entry name" value="TMEM70/TMEM186/TMEM223"/>
</dbReference>
<feature type="transmembrane region" description="Helical" evidence="1">
    <location>
        <begin position="198"/>
        <end position="217"/>
    </location>
</feature>
<keyword evidence="1" id="KW-0472">Membrane</keyword>
<sequence>MSSLCIVTCAASRSTTRVKSRFVSLQLQVSTSTVRKEIYKSFSSIARLPQLQAPFQIPKKTNIIPRISLDTVFCLFRSHNKTTARKFTTILAPVSFCNYFRQSVLKKNVQLIQNCRHSSKRAFEINTNLPQDVLVYSHKNENFYKMLTYFGVLQMFMWAYLSSFALRYLKTVPALTEGTSDLPWWKAMIYKEGQYKNAISILSLAVGGIVMFLTMTYPRRVVRKLSILKGGNDVQITTYTWFGLTRSFKIPVEHISCLQSRAGRGHHIPLKLKGKSFYFLVDKQGSFINTDLFDFVIALKRNFK</sequence>
<proteinExistence type="predicted"/>
<accession>A0A0B6ZWQ4</accession>
<keyword evidence="1" id="KW-1133">Transmembrane helix</keyword>
<dbReference type="GO" id="GO:0005739">
    <property type="term" value="C:mitochondrion"/>
    <property type="evidence" value="ECO:0007669"/>
    <property type="project" value="TreeGrafter"/>
</dbReference>
<reference evidence="2" key="1">
    <citation type="submission" date="2014-12" db="EMBL/GenBank/DDBJ databases">
        <title>Insight into the proteome of Arion vulgaris.</title>
        <authorList>
            <person name="Aradska J."/>
            <person name="Bulat T."/>
            <person name="Smidak R."/>
            <person name="Sarate P."/>
            <person name="Gangsoo J."/>
            <person name="Sialana F."/>
            <person name="Bilban M."/>
            <person name="Lubec G."/>
        </authorList>
    </citation>
    <scope>NUCLEOTIDE SEQUENCE</scope>
    <source>
        <tissue evidence="2">Skin</tissue>
    </source>
</reference>
<organism evidence="2">
    <name type="scientific">Arion vulgaris</name>
    <dbReference type="NCBI Taxonomy" id="1028688"/>
    <lineage>
        <taxon>Eukaryota</taxon>
        <taxon>Metazoa</taxon>
        <taxon>Spiralia</taxon>
        <taxon>Lophotrochozoa</taxon>
        <taxon>Mollusca</taxon>
        <taxon>Gastropoda</taxon>
        <taxon>Heterobranchia</taxon>
        <taxon>Euthyneura</taxon>
        <taxon>Panpulmonata</taxon>
        <taxon>Eupulmonata</taxon>
        <taxon>Stylommatophora</taxon>
        <taxon>Helicina</taxon>
        <taxon>Arionoidea</taxon>
        <taxon>Arionidae</taxon>
        <taxon>Arion</taxon>
    </lineage>
</organism>
<evidence type="ECO:0000256" key="1">
    <source>
        <dbReference type="SAM" id="Phobius"/>
    </source>
</evidence>
<dbReference type="PANTHER" id="PTHR14549:SF2">
    <property type="entry name" value="TRANSMEMBRANE PROTEIN 223"/>
    <property type="match status" value="1"/>
</dbReference>
<dbReference type="PANTHER" id="PTHR14549">
    <property type="entry name" value="TRANSMEMBRANE PROTEIN 223"/>
    <property type="match status" value="1"/>
</dbReference>
<keyword evidence="1" id="KW-0812">Transmembrane</keyword>